<comment type="caution">
    <text evidence="2">The sequence shown here is derived from an EMBL/GenBank/DDBJ whole genome shotgun (WGS) entry which is preliminary data.</text>
</comment>
<protein>
    <recommendedName>
        <fullName evidence="1">Dit-like phage tail protein N-terminal domain-containing protein</fullName>
    </recommendedName>
</protein>
<dbReference type="Pfam" id="PF21821">
    <property type="entry name" value="Dit_like"/>
    <property type="match status" value="1"/>
</dbReference>
<evidence type="ECO:0000259" key="1">
    <source>
        <dbReference type="Pfam" id="PF21821"/>
    </source>
</evidence>
<dbReference type="InterPro" id="IPR048494">
    <property type="entry name" value="Dit-like_N"/>
</dbReference>
<name>A0ABT3QA32_9PROT</name>
<feature type="domain" description="Dit-like phage tail protein N-terminal" evidence="1">
    <location>
        <begin position="72"/>
        <end position="205"/>
    </location>
</feature>
<organism evidence="2 3">
    <name type="scientific">Acetobacter farinalis</name>
    <dbReference type="NCBI Taxonomy" id="1260984"/>
    <lineage>
        <taxon>Bacteria</taxon>
        <taxon>Pseudomonadati</taxon>
        <taxon>Pseudomonadota</taxon>
        <taxon>Alphaproteobacteria</taxon>
        <taxon>Acetobacterales</taxon>
        <taxon>Acetobacteraceae</taxon>
        <taxon>Acetobacter</taxon>
    </lineage>
</organism>
<keyword evidence="3" id="KW-1185">Reference proteome</keyword>
<dbReference type="RefSeq" id="WP_242007387.1">
    <property type="nucleotide sequence ID" value="NZ_JAPIUX010000024.1"/>
</dbReference>
<gene>
    <name evidence="2" type="ORF">OQ252_12180</name>
</gene>
<accession>A0ABT3QA32</accession>
<evidence type="ECO:0000313" key="3">
    <source>
        <dbReference type="Proteomes" id="UP001526446"/>
    </source>
</evidence>
<evidence type="ECO:0000313" key="2">
    <source>
        <dbReference type="EMBL" id="MCX2562148.1"/>
    </source>
</evidence>
<dbReference type="Proteomes" id="UP001526446">
    <property type="component" value="Unassembled WGS sequence"/>
</dbReference>
<sequence length="269" mass="27967">MPMVPVSLPSVWDIPVAAGVPALLGQSPATGVQAAASVSLGTVLDDLMISQAAGQWGIFNATGTCVLSAARVLSVSAESSSPIATAPLEEGAFLSYSKVQNPRQHRVLMVCDGSETGLSDMGVSLFSGADLTRLAGADALYVRKAFFTTLAALEADLSLYAVVTPERKYRNVSITGHRWVREARRGITMPVVEITLQEVRLTGTQGFTQTQTPQGSRTVCSGLVSARFYPSATGVSLSGAFSGTSSGISQSLPAESGLPDPMTLLNTAL</sequence>
<dbReference type="EMBL" id="JAPIUX010000024">
    <property type="protein sequence ID" value="MCX2562148.1"/>
    <property type="molecule type" value="Genomic_DNA"/>
</dbReference>
<reference evidence="2 3" key="1">
    <citation type="submission" date="2022-11" db="EMBL/GenBank/DDBJ databases">
        <title>Genome sequencing of Acetobacter type strain.</title>
        <authorList>
            <person name="Heo J."/>
            <person name="Lee D."/>
            <person name="Han B.-H."/>
            <person name="Hong S.-B."/>
            <person name="Kwon S.-W."/>
        </authorList>
    </citation>
    <scope>NUCLEOTIDE SEQUENCE [LARGE SCALE GENOMIC DNA]</scope>
    <source>
        <strain evidence="2 3">KACC 21251</strain>
    </source>
</reference>
<proteinExistence type="predicted"/>